<evidence type="ECO:0000313" key="2">
    <source>
        <dbReference type="Proteomes" id="UP000424080"/>
    </source>
</evidence>
<proteinExistence type="predicted"/>
<evidence type="ECO:0000313" key="1">
    <source>
        <dbReference type="EMBL" id="BBI90715.1"/>
    </source>
</evidence>
<organism evidence="1 2">
    <name type="scientific">Tenacibaculum phage PTm5</name>
    <dbReference type="NCBI Taxonomy" id="2547426"/>
    <lineage>
        <taxon>Viruses</taxon>
        <taxon>Duplodnaviria</taxon>
        <taxon>Heunggongvirae</taxon>
        <taxon>Uroviricota</taxon>
        <taxon>Caudoviricetes</taxon>
        <taxon>Shirahamavirus</taxon>
        <taxon>Shirahamavirus PTm1</taxon>
    </lineage>
</organism>
<sequence length="85" mass="9407">MGLITTYKANTKTISAVRNNGTSIAYINDTLYYAKDSKNLMEITLGSVTNTTQHTLVDYGNSIGGISFKSTDEILFTESYSNFLY</sequence>
<dbReference type="Proteomes" id="UP000424080">
    <property type="component" value="Segment"/>
</dbReference>
<reference evidence="1 2" key="1">
    <citation type="journal article" date="2019" name="Arch. Virol.">
        <title>A novel jumbo Tenacibaculum maritimum lytic phage with head-fiber-like appendages.</title>
        <authorList>
            <person name="Kawato Y."/>
            <person name="Istiqomah I."/>
            <person name="Gaafar A.Y."/>
            <person name="Hanaoka M."/>
            <person name="Ishimaru K."/>
            <person name="Yasuike M."/>
            <person name="Nishiki I."/>
            <person name="Nakamura Y."/>
            <person name="Fujiwara A."/>
            <person name="Nakai T."/>
        </authorList>
    </citation>
    <scope>NUCLEOTIDE SEQUENCE [LARGE SCALE GENOMIC DNA]</scope>
    <source>
        <strain evidence="1 2">PTm5</strain>
    </source>
</reference>
<accession>A0A5S9BZJ7</accession>
<protein>
    <submittedName>
        <fullName evidence="1">Uncharacterized protein</fullName>
    </submittedName>
</protein>
<dbReference type="EMBL" id="AP019525">
    <property type="protein sequence ID" value="BBI90715.1"/>
    <property type="molecule type" value="Genomic_DNA"/>
</dbReference>
<name>A0A5S9BZJ7_9CAUD</name>